<reference evidence="3 4" key="1">
    <citation type="submission" date="2016-03" db="EMBL/GenBank/DDBJ databases">
        <title>Pediococcus and Lactobacillus from brewery environment - whole genome sequencing and assembly.</title>
        <authorList>
            <person name="Behr J."/>
            <person name="Geissler A.J."/>
            <person name="Vogel R.F."/>
        </authorList>
    </citation>
    <scope>NUCLEOTIDE SEQUENCE [LARGE SCALE GENOMIC DNA]</scope>
    <source>
        <strain evidence="3 4">TMW 1.1989</strain>
    </source>
</reference>
<organism evidence="3 4">
    <name type="scientific">Loigolactobacillus backii</name>
    <dbReference type="NCBI Taxonomy" id="375175"/>
    <lineage>
        <taxon>Bacteria</taxon>
        <taxon>Bacillati</taxon>
        <taxon>Bacillota</taxon>
        <taxon>Bacilli</taxon>
        <taxon>Lactobacillales</taxon>
        <taxon>Lactobacillaceae</taxon>
        <taxon>Loigolactobacillus</taxon>
    </lineage>
</organism>
<dbReference type="STRING" id="375175.AYR53_01880"/>
<dbReference type="RefSeq" id="WP_068279658.1">
    <property type="nucleotide sequence ID" value="NZ_CP014873.1"/>
</dbReference>
<name>A0A192H052_9LACO</name>
<gene>
    <name evidence="3" type="ORF">AYR53_01880</name>
</gene>
<dbReference type="InterPro" id="IPR005531">
    <property type="entry name" value="Asp23"/>
</dbReference>
<evidence type="ECO:0000256" key="2">
    <source>
        <dbReference type="ARBA" id="ARBA00039575"/>
    </source>
</evidence>
<evidence type="ECO:0000313" key="3">
    <source>
        <dbReference type="EMBL" id="ANK61617.1"/>
    </source>
</evidence>
<dbReference type="PANTHER" id="PTHR34297:SF3">
    <property type="entry name" value="ALKALINE SHOCK PROTEIN 23"/>
    <property type="match status" value="1"/>
</dbReference>
<proteinExistence type="inferred from homology"/>
<keyword evidence="4" id="KW-1185">Reference proteome</keyword>
<dbReference type="EMBL" id="CP014873">
    <property type="protein sequence ID" value="ANK61617.1"/>
    <property type="molecule type" value="Genomic_DNA"/>
</dbReference>
<dbReference type="OrthoDB" id="9808942at2"/>
<comment type="similarity">
    <text evidence="1">Belongs to the asp23 family.</text>
</comment>
<evidence type="ECO:0000256" key="1">
    <source>
        <dbReference type="ARBA" id="ARBA00005721"/>
    </source>
</evidence>
<dbReference type="GeneID" id="42980985"/>
<dbReference type="AlphaFoldDB" id="A0A192H052"/>
<protein>
    <recommendedName>
        <fullName evidence="2">Stress response regulator gls24 homolog</fullName>
    </recommendedName>
</protein>
<dbReference type="Proteomes" id="UP000078582">
    <property type="component" value="Chromosome"/>
</dbReference>
<dbReference type="Pfam" id="PF03780">
    <property type="entry name" value="Asp23"/>
    <property type="match status" value="1"/>
</dbReference>
<accession>A0A192H052</accession>
<evidence type="ECO:0000313" key="4">
    <source>
        <dbReference type="Proteomes" id="UP000078582"/>
    </source>
</evidence>
<sequence>MDTTTSVKNRKLTFDDSVIKKIAGTVASDIEGILSMNGGFLSDIADRFRSDTNPTKGIGAEVGERQVALDMEATLEYGADAQQIFDQLCDQIHTSLKQMTGLELVELNLNVIDIMSKREWANHTKEGKEETKDRVS</sequence>
<dbReference type="PANTHER" id="PTHR34297">
    <property type="entry name" value="HYPOTHETICAL CYTOSOLIC PROTEIN-RELATED"/>
    <property type="match status" value="1"/>
</dbReference>